<dbReference type="RefSeq" id="WP_031102058.1">
    <property type="nucleotide sequence ID" value="NZ_JAAGMD010000670.1"/>
</dbReference>
<sequence length="118" mass="12753">MSRGSRTLSALYVAVALWLAYCTVRTWGTVPLWTSLAMAVAGLAPVLGVAREGVIAEERHAVAVLREREGRRGAWRDTAAAVLARVEVDAACCERWWTSCATDHDPGCAHRTSRDGTA</sequence>
<accession>A0A6G3QZZ0</accession>
<name>A0A6G3QZZ0_9ACTN</name>
<dbReference type="EMBL" id="JAAGMD010000670">
    <property type="protein sequence ID" value="NEA89016.1"/>
    <property type="molecule type" value="Genomic_DNA"/>
</dbReference>
<dbReference type="AlphaFoldDB" id="A0A6G3QZZ0"/>
<proteinExistence type="predicted"/>
<organism evidence="2">
    <name type="scientific">Streptomyces sp. SID14436</name>
    <dbReference type="NCBI Taxonomy" id="2706070"/>
    <lineage>
        <taxon>Bacteria</taxon>
        <taxon>Bacillati</taxon>
        <taxon>Actinomycetota</taxon>
        <taxon>Actinomycetes</taxon>
        <taxon>Kitasatosporales</taxon>
        <taxon>Streptomycetaceae</taxon>
        <taxon>Streptomyces</taxon>
    </lineage>
</organism>
<evidence type="ECO:0000313" key="2">
    <source>
        <dbReference type="EMBL" id="NEA89016.1"/>
    </source>
</evidence>
<gene>
    <name evidence="2" type="ORF">G3I53_23985</name>
</gene>
<keyword evidence="1" id="KW-1133">Transmembrane helix</keyword>
<keyword evidence="1" id="KW-0812">Transmembrane</keyword>
<comment type="caution">
    <text evidence="2">The sequence shown here is derived from an EMBL/GenBank/DDBJ whole genome shotgun (WGS) entry which is preliminary data.</text>
</comment>
<protein>
    <submittedName>
        <fullName evidence="2">Uncharacterized protein</fullName>
    </submittedName>
</protein>
<evidence type="ECO:0000256" key="1">
    <source>
        <dbReference type="SAM" id="Phobius"/>
    </source>
</evidence>
<feature type="transmembrane region" description="Helical" evidence="1">
    <location>
        <begin position="32"/>
        <end position="50"/>
    </location>
</feature>
<keyword evidence="1" id="KW-0472">Membrane</keyword>
<reference evidence="2" key="1">
    <citation type="submission" date="2020-01" db="EMBL/GenBank/DDBJ databases">
        <title>Insect and environment-associated Actinomycetes.</title>
        <authorList>
            <person name="Currrie C."/>
            <person name="Chevrette M."/>
            <person name="Carlson C."/>
            <person name="Stubbendieck R."/>
            <person name="Wendt-Pienkowski E."/>
        </authorList>
    </citation>
    <scope>NUCLEOTIDE SEQUENCE</scope>
    <source>
        <strain evidence="2">SID14436</strain>
    </source>
</reference>